<dbReference type="PANTHER" id="PTHR43394:SF1">
    <property type="entry name" value="ATP-BINDING CASSETTE SUB-FAMILY B MEMBER 10, MITOCHONDRIAL"/>
    <property type="match status" value="1"/>
</dbReference>
<name>A0ABN0X973_9ACTN</name>
<evidence type="ECO:0000259" key="10">
    <source>
        <dbReference type="PROSITE" id="PS50929"/>
    </source>
</evidence>
<keyword evidence="5 8" id="KW-1133">Transmembrane helix</keyword>
<feature type="region of interest" description="Disordered" evidence="7">
    <location>
        <begin position="1"/>
        <end position="37"/>
    </location>
</feature>
<dbReference type="InterPro" id="IPR003439">
    <property type="entry name" value="ABC_transporter-like_ATP-bd"/>
</dbReference>
<dbReference type="PANTHER" id="PTHR43394">
    <property type="entry name" value="ATP-DEPENDENT PERMEASE MDL1, MITOCHONDRIAL"/>
    <property type="match status" value="1"/>
</dbReference>
<keyword evidence="2 8" id="KW-0812">Transmembrane</keyword>
<dbReference type="PROSITE" id="PS50929">
    <property type="entry name" value="ABC_TM1F"/>
    <property type="match status" value="1"/>
</dbReference>
<dbReference type="InterPro" id="IPR039421">
    <property type="entry name" value="Type_1_exporter"/>
</dbReference>
<reference evidence="11 12" key="1">
    <citation type="journal article" date="2019" name="Int. J. Syst. Evol. Microbiol.">
        <title>The Global Catalogue of Microorganisms (GCM) 10K type strain sequencing project: providing services to taxonomists for standard genome sequencing and annotation.</title>
        <authorList>
            <consortium name="The Broad Institute Genomics Platform"/>
            <consortium name="The Broad Institute Genome Sequencing Center for Infectious Disease"/>
            <person name="Wu L."/>
            <person name="Ma J."/>
        </authorList>
    </citation>
    <scope>NUCLEOTIDE SEQUENCE [LARGE SCALE GENOMIC DNA]</scope>
    <source>
        <strain evidence="11 12">JCM 4565</strain>
    </source>
</reference>
<gene>
    <name evidence="11" type="ORF">GCM10010319_39800</name>
</gene>
<comment type="caution">
    <text evidence="11">The sequence shown here is derived from an EMBL/GenBank/DDBJ whole genome shotgun (WGS) entry which is preliminary data.</text>
</comment>
<dbReference type="InterPro" id="IPR036640">
    <property type="entry name" value="ABC1_TM_sf"/>
</dbReference>
<evidence type="ECO:0000313" key="12">
    <source>
        <dbReference type="Proteomes" id="UP001500063"/>
    </source>
</evidence>
<dbReference type="InterPro" id="IPR011527">
    <property type="entry name" value="ABC1_TM_dom"/>
</dbReference>
<feature type="transmembrane region" description="Helical" evidence="8">
    <location>
        <begin position="52"/>
        <end position="70"/>
    </location>
</feature>
<evidence type="ECO:0000256" key="3">
    <source>
        <dbReference type="ARBA" id="ARBA00022741"/>
    </source>
</evidence>
<dbReference type="InterPro" id="IPR003593">
    <property type="entry name" value="AAA+_ATPase"/>
</dbReference>
<evidence type="ECO:0000256" key="4">
    <source>
        <dbReference type="ARBA" id="ARBA00022840"/>
    </source>
</evidence>
<feature type="transmembrane region" description="Helical" evidence="8">
    <location>
        <begin position="188"/>
        <end position="208"/>
    </location>
</feature>
<feature type="transmembrane region" description="Helical" evidence="8">
    <location>
        <begin position="312"/>
        <end position="330"/>
    </location>
</feature>
<feature type="compositionally biased region" description="Basic and acidic residues" evidence="7">
    <location>
        <begin position="11"/>
        <end position="21"/>
    </location>
</feature>
<evidence type="ECO:0000256" key="6">
    <source>
        <dbReference type="ARBA" id="ARBA00023136"/>
    </source>
</evidence>
<accession>A0ABN0X973</accession>
<feature type="transmembrane region" description="Helical" evidence="8">
    <location>
        <begin position="90"/>
        <end position="117"/>
    </location>
</feature>
<evidence type="ECO:0000313" key="11">
    <source>
        <dbReference type="EMBL" id="GAA0358455.1"/>
    </source>
</evidence>
<evidence type="ECO:0000256" key="7">
    <source>
        <dbReference type="SAM" id="MobiDB-lite"/>
    </source>
</evidence>
<dbReference type="PROSITE" id="PS00211">
    <property type="entry name" value="ABC_TRANSPORTER_1"/>
    <property type="match status" value="1"/>
</dbReference>
<proteinExistence type="predicted"/>
<dbReference type="SUPFAM" id="SSF52540">
    <property type="entry name" value="P-loop containing nucleoside triphosphate hydrolases"/>
    <property type="match status" value="1"/>
</dbReference>
<keyword evidence="4 11" id="KW-0067">ATP-binding</keyword>
<evidence type="ECO:0000256" key="1">
    <source>
        <dbReference type="ARBA" id="ARBA00004651"/>
    </source>
</evidence>
<keyword evidence="3" id="KW-0547">Nucleotide-binding</keyword>
<sequence length="594" mass="60761">MVWTESARGPCLDDRGRERRPGKARGKHARTSPRTAGDQLLLDTARHSAARALALTLLGLASTAVALALPATLGHTLDLLLTRRPGASGWVLLCTALICVPAALDALDGLLAGTTAARSTARLRHRLLRHVLAAGPRATNRFGPGDLVTRLVGNAADAGTAPGTLAAAASSVVAPLGGIVALGLIDPWLAVAFLAGAPLLALLLRALARASSDCVAQYQRLQGDIAGRLMEAVGGARTIAAAGTAGRERDRILEPLPALSGQGHRMWRVQGRAAAQAVTVVPLLQIAVLAVAGLRLNQGLLSVGDLLAASRYAVLATGVGMLVGHLNAAVRARTAAGRLADVLSVPLPPYGPDVRRLPPGDGTLELRGVGAVRGGRHILRDLDLVVPGGTSLAVVGRSGTGKSVLAALAGRLADPDSGVVTLDGVPLPQLGHDELRRAVGYAFERPALLGGTIGGTVAFGVADPGPDAVAAAARAARADGFVRRLPRGYATPCAEAPLSGGEAQRLGLARAFAHAGRVLILDDATSSLDTVTEREVAAALVRDVAARTRIVVAHRASTAARADAVAWLEGGRVRAVGTHESLWRCAAYRAVFGG</sequence>
<dbReference type="InterPro" id="IPR017871">
    <property type="entry name" value="ABC_transporter-like_CS"/>
</dbReference>
<dbReference type="Gene3D" id="1.20.1560.10">
    <property type="entry name" value="ABC transporter type 1, transmembrane domain"/>
    <property type="match status" value="1"/>
</dbReference>
<keyword evidence="12" id="KW-1185">Reference proteome</keyword>
<feature type="domain" description="ABC transporter" evidence="9">
    <location>
        <begin position="364"/>
        <end position="593"/>
    </location>
</feature>
<dbReference type="Pfam" id="PF00005">
    <property type="entry name" value="ABC_tran"/>
    <property type="match status" value="1"/>
</dbReference>
<evidence type="ECO:0000256" key="5">
    <source>
        <dbReference type="ARBA" id="ARBA00022989"/>
    </source>
</evidence>
<dbReference type="Proteomes" id="UP001500063">
    <property type="component" value="Unassembled WGS sequence"/>
</dbReference>
<comment type="subcellular location">
    <subcellularLocation>
        <location evidence="1">Cell membrane</location>
        <topology evidence="1">Multi-pass membrane protein</topology>
    </subcellularLocation>
</comment>
<feature type="domain" description="ABC transmembrane type-1" evidence="10">
    <location>
        <begin position="53"/>
        <end position="331"/>
    </location>
</feature>
<dbReference type="Pfam" id="PF00664">
    <property type="entry name" value="ABC_membrane"/>
    <property type="match status" value="1"/>
</dbReference>
<organism evidence="11 12">
    <name type="scientific">Streptomyces blastmyceticus</name>
    <dbReference type="NCBI Taxonomy" id="68180"/>
    <lineage>
        <taxon>Bacteria</taxon>
        <taxon>Bacillati</taxon>
        <taxon>Actinomycetota</taxon>
        <taxon>Actinomycetes</taxon>
        <taxon>Kitasatosporales</taxon>
        <taxon>Streptomycetaceae</taxon>
        <taxon>Streptomyces</taxon>
    </lineage>
</organism>
<feature type="compositionally biased region" description="Basic residues" evidence="7">
    <location>
        <begin position="22"/>
        <end position="31"/>
    </location>
</feature>
<keyword evidence="6 8" id="KW-0472">Membrane</keyword>
<dbReference type="GO" id="GO:0005524">
    <property type="term" value="F:ATP binding"/>
    <property type="evidence" value="ECO:0007669"/>
    <property type="project" value="UniProtKB-KW"/>
</dbReference>
<feature type="transmembrane region" description="Helical" evidence="8">
    <location>
        <begin position="273"/>
        <end position="292"/>
    </location>
</feature>
<protein>
    <submittedName>
        <fullName evidence="11">ABC transporter ATP-binding protein</fullName>
    </submittedName>
</protein>
<evidence type="ECO:0000256" key="8">
    <source>
        <dbReference type="SAM" id="Phobius"/>
    </source>
</evidence>
<evidence type="ECO:0000259" key="9">
    <source>
        <dbReference type="PROSITE" id="PS50893"/>
    </source>
</evidence>
<evidence type="ECO:0000256" key="2">
    <source>
        <dbReference type="ARBA" id="ARBA00022692"/>
    </source>
</evidence>
<dbReference type="PROSITE" id="PS50893">
    <property type="entry name" value="ABC_TRANSPORTER_2"/>
    <property type="match status" value="1"/>
</dbReference>
<dbReference type="EMBL" id="BAAABW010000021">
    <property type="protein sequence ID" value="GAA0358455.1"/>
    <property type="molecule type" value="Genomic_DNA"/>
</dbReference>
<dbReference type="SMART" id="SM00382">
    <property type="entry name" value="AAA"/>
    <property type="match status" value="1"/>
</dbReference>
<feature type="transmembrane region" description="Helical" evidence="8">
    <location>
        <begin position="164"/>
        <end position="182"/>
    </location>
</feature>
<dbReference type="InterPro" id="IPR027417">
    <property type="entry name" value="P-loop_NTPase"/>
</dbReference>
<dbReference type="SUPFAM" id="SSF90123">
    <property type="entry name" value="ABC transporter transmembrane region"/>
    <property type="match status" value="1"/>
</dbReference>
<dbReference type="Gene3D" id="3.40.50.300">
    <property type="entry name" value="P-loop containing nucleotide triphosphate hydrolases"/>
    <property type="match status" value="1"/>
</dbReference>